<dbReference type="PROSITE" id="PS50104">
    <property type="entry name" value="TIR"/>
    <property type="match status" value="1"/>
</dbReference>
<proteinExistence type="predicted"/>
<dbReference type="InterPro" id="IPR035897">
    <property type="entry name" value="Toll_tir_struct_dom_sf"/>
</dbReference>
<dbReference type="GO" id="GO:0007165">
    <property type="term" value="P:signal transduction"/>
    <property type="evidence" value="ECO:0007669"/>
    <property type="project" value="InterPro"/>
</dbReference>
<reference evidence="6 7" key="1">
    <citation type="journal article" date="2016" name="G3 (Bethesda)">
        <title>First Draft Assembly and Annotation of the Genome of a California Endemic Oak Quercus lobata Nee (Fagaceae).</title>
        <authorList>
            <person name="Sork V.L."/>
            <person name="Fitz-Gibbon S.T."/>
            <person name="Puiu D."/>
            <person name="Crepeau M."/>
            <person name="Gugger P.F."/>
            <person name="Sherman R."/>
            <person name="Stevens K."/>
            <person name="Langley C.H."/>
            <person name="Pellegrini M."/>
            <person name="Salzberg S.L."/>
        </authorList>
    </citation>
    <scope>NUCLEOTIDE SEQUENCE [LARGE SCALE GENOMIC DNA]</scope>
    <source>
        <strain evidence="6 7">cv. SW786</strain>
    </source>
</reference>
<protein>
    <recommendedName>
        <fullName evidence="5">TIR domain-containing protein</fullName>
    </recommendedName>
</protein>
<evidence type="ECO:0000313" key="6">
    <source>
        <dbReference type="EnsemblPlants" id="QL11p027001:mrna"/>
    </source>
</evidence>
<dbReference type="AlphaFoldDB" id="A0A7N2MXF1"/>
<dbReference type="Pfam" id="PF01582">
    <property type="entry name" value="TIR"/>
    <property type="match status" value="1"/>
</dbReference>
<dbReference type="InterPro" id="IPR001611">
    <property type="entry name" value="Leu-rich_rpt"/>
</dbReference>
<dbReference type="PANTHER" id="PTHR11017:SF559">
    <property type="entry name" value="DISEASE RESISTANCE PROTEIN CHL1"/>
    <property type="match status" value="1"/>
</dbReference>
<dbReference type="Gene3D" id="1.10.8.430">
    <property type="entry name" value="Helical domain of apoptotic protease-activating factors"/>
    <property type="match status" value="1"/>
</dbReference>
<dbReference type="Pfam" id="PF00931">
    <property type="entry name" value="NB-ARC"/>
    <property type="match status" value="1"/>
</dbReference>
<dbReference type="Proteomes" id="UP000594261">
    <property type="component" value="Chromosome 11"/>
</dbReference>
<dbReference type="GO" id="GO:0051707">
    <property type="term" value="P:response to other organism"/>
    <property type="evidence" value="ECO:0007669"/>
    <property type="project" value="UniProtKB-ARBA"/>
</dbReference>
<evidence type="ECO:0000313" key="7">
    <source>
        <dbReference type="Proteomes" id="UP000594261"/>
    </source>
</evidence>
<keyword evidence="3" id="KW-0611">Plant defense</keyword>
<dbReference type="PANTHER" id="PTHR11017">
    <property type="entry name" value="LEUCINE-RICH REPEAT-CONTAINING PROTEIN"/>
    <property type="match status" value="1"/>
</dbReference>
<dbReference type="InterPro" id="IPR055414">
    <property type="entry name" value="LRR_R13L4/SHOC2-like"/>
</dbReference>
<keyword evidence="1" id="KW-0433">Leucine-rich repeat</keyword>
<dbReference type="Pfam" id="PF23598">
    <property type="entry name" value="LRR_14"/>
    <property type="match status" value="1"/>
</dbReference>
<evidence type="ECO:0000256" key="4">
    <source>
        <dbReference type="ARBA" id="ARBA00023027"/>
    </source>
</evidence>
<dbReference type="Gene3D" id="3.40.50.10140">
    <property type="entry name" value="Toll/interleukin-1 receptor homology (TIR) domain"/>
    <property type="match status" value="1"/>
</dbReference>
<dbReference type="SUPFAM" id="SSF52540">
    <property type="entry name" value="P-loop containing nucleoside triphosphate hydrolases"/>
    <property type="match status" value="1"/>
</dbReference>
<keyword evidence="4" id="KW-0520">NAD</keyword>
<dbReference type="InParanoid" id="A0A7N2MXF1"/>
<dbReference type="Gene3D" id="3.40.50.300">
    <property type="entry name" value="P-loop containing nucleotide triphosphate hydrolases"/>
    <property type="match status" value="1"/>
</dbReference>
<dbReference type="InterPro" id="IPR058192">
    <property type="entry name" value="WHD_ROQ1-like"/>
</dbReference>
<evidence type="ECO:0000259" key="5">
    <source>
        <dbReference type="PROSITE" id="PS50104"/>
    </source>
</evidence>
<dbReference type="InterPro" id="IPR003591">
    <property type="entry name" value="Leu-rich_rpt_typical-subtyp"/>
</dbReference>
<reference evidence="6" key="2">
    <citation type="submission" date="2021-01" db="UniProtKB">
        <authorList>
            <consortium name="EnsemblPlants"/>
        </authorList>
    </citation>
    <scope>IDENTIFICATION</scope>
</reference>
<dbReference type="PRINTS" id="PR00364">
    <property type="entry name" value="DISEASERSIST"/>
</dbReference>
<feature type="domain" description="TIR" evidence="5">
    <location>
        <begin position="19"/>
        <end position="188"/>
    </location>
</feature>
<dbReference type="EnsemblPlants" id="QL11p027001:mrna">
    <property type="protein sequence ID" value="QL11p027001:mrna"/>
    <property type="gene ID" value="QL11p027001"/>
</dbReference>
<dbReference type="EMBL" id="LRBV02000011">
    <property type="status" value="NOT_ANNOTATED_CDS"/>
    <property type="molecule type" value="Genomic_DNA"/>
</dbReference>
<dbReference type="InterPro" id="IPR044974">
    <property type="entry name" value="Disease_R_plants"/>
</dbReference>
<dbReference type="InterPro" id="IPR042197">
    <property type="entry name" value="Apaf_helical"/>
</dbReference>
<dbReference type="Pfam" id="PF13855">
    <property type="entry name" value="LRR_8"/>
    <property type="match status" value="1"/>
</dbReference>
<accession>A0A7N2MXF1</accession>
<organism evidence="6 7">
    <name type="scientific">Quercus lobata</name>
    <name type="common">Valley oak</name>
    <dbReference type="NCBI Taxonomy" id="97700"/>
    <lineage>
        <taxon>Eukaryota</taxon>
        <taxon>Viridiplantae</taxon>
        <taxon>Streptophyta</taxon>
        <taxon>Embryophyta</taxon>
        <taxon>Tracheophyta</taxon>
        <taxon>Spermatophyta</taxon>
        <taxon>Magnoliopsida</taxon>
        <taxon>eudicotyledons</taxon>
        <taxon>Gunneridae</taxon>
        <taxon>Pentapetalae</taxon>
        <taxon>rosids</taxon>
        <taxon>fabids</taxon>
        <taxon>Fagales</taxon>
        <taxon>Fagaceae</taxon>
        <taxon>Quercus</taxon>
    </lineage>
</organism>
<dbReference type="InterPro" id="IPR000157">
    <property type="entry name" value="TIR_dom"/>
</dbReference>
<dbReference type="Pfam" id="PF23282">
    <property type="entry name" value="WHD_ROQ1"/>
    <property type="match status" value="1"/>
</dbReference>
<evidence type="ECO:0000256" key="3">
    <source>
        <dbReference type="ARBA" id="ARBA00022821"/>
    </source>
</evidence>
<dbReference type="GO" id="GO:0043531">
    <property type="term" value="F:ADP binding"/>
    <property type="evidence" value="ECO:0007669"/>
    <property type="project" value="InterPro"/>
</dbReference>
<keyword evidence="2" id="KW-0677">Repeat</keyword>
<dbReference type="PROSITE" id="PS51450">
    <property type="entry name" value="LRR"/>
    <property type="match status" value="1"/>
</dbReference>
<evidence type="ECO:0000256" key="2">
    <source>
        <dbReference type="ARBA" id="ARBA00022737"/>
    </source>
</evidence>
<dbReference type="SMART" id="SM00255">
    <property type="entry name" value="TIR"/>
    <property type="match status" value="1"/>
</dbReference>
<dbReference type="OMA" id="REVHATH"/>
<sequence length="1167" mass="134237">METDSSSFPSSYSTTAWRKKYDVFLSFRGEDTRNNFMGHLYEALIQKGIVTFKDDEKVERGKPISPELSKAIEESEFAIVILSENYASSTWCLDELAKIIHYKNEMGITVLPVFHYVDPSDVRKQWGTFAQAFAKHEEKENKERVEKWRDALRQVANLRGWHLEDTWPEIEDIKDIVEWISLNLKYDAFPYIAKNLVGIYPRVMKLKSCLALGSYDVRFIGIWAMGGMGKTTLARVVYNMISKKFEDCVFIEDVREKIEKYGVVPLQEKIIKVLKEKDTKIQEKYDGVCKIYNRLCKKKILLVLDDVDKLKHLEMLAGEHDWFGSGSRIIITTRDKHVLEAHGVDEIYEVKGLCHEDSLQLFSLKAFKEKHVPNDYLKLSNHFLSYAADLPLALEVLGSFLIGRSLDEWNSVLKRLKQYPEEDIFQVLKISFDGLQKPQKEIFLHIACFFNHHKKDYVVEKLNILGLYPGIGLKELIDKSLLKIINEDIVWMHDLLEEMGRSIVSQEYPDDLGKRSRLWCYEDIDKVLRKNKGTEAIQAMVIWDTYDKAQMAHWKPEAFSNMYNLKFLRMNDVAYVPTHLPDDLRILDWISYSSKSLPSSFQSDELVQLCLQKSRIEQLWIGIKKFEKLKFIDLTASSYLIITPDFTEVPNLEKLVLERCINLHKFHPSIRILKKLIHLNLKGCERLNPPSCMFESECLVALELSNCSNLKKSPIFVGNMEFLQKPFLDRTAVVELIRNFPQNLRIVNGLENLDLSYTAIEELPSSIVHLRELTSLTLRYCINLVHLSSTICSLKLLNSLDLFGCLKLDNLPEEIGNMQLLELLNLSWTAIKEVPSSIVRLKNLKQLHIRGWKLSEFYARPASPEWNDPLQTALFSLPTSPAPWNILLPSFLYYSLPTRPVLLGLLLPSLSGLQSLTYLHLSDCDLLSIPNDFGCLSSLAHLNLSGNNFVSLPKSISQLSKLQTLLLEGCRRLQSLESVPPTIDSVIANNCTSLERFPELQFHLLTSNHSHLNFQCLNCFKLVDNIQSISNMIQGQSVKLPCILDIIIPGGEIPKGFSPVGWCDNIQVPNCEYQYLMGITLCIVFVLNPWRPFSRDFQLTCLFEVNGVAMRSPVRSFFKLNYAMAESPHLWLLYLPPQCGEFSIKIISDNIKVMKKGFNLVYKQHAL</sequence>
<dbReference type="FunFam" id="3.40.50.10140:FF:000007">
    <property type="entry name" value="Disease resistance protein (TIR-NBS-LRR class)"/>
    <property type="match status" value="1"/>
</dbReference>
<dbReference type="Gramene" id="QL11p027001:mrna">
    <property type="protein sequence ID" value="QL11p027001:mrna"/>
    <property type="gene ID" value="QL11p027001"/>
</dbReference>
<name>A0A7N2MXF1_QUELO</name>
<dbReference type="Gene3D" id="3.80.10.10">
    <property type="entry name" value="Ribonuclease Inhibitor"/>
    <property type="match status" value="3"/>
</dbReference>
<evidence type="ECO:0000256" key="1">
    <source>
        <dbReference type="ARBA" id="ARBA00022614"/>
    </source>
</evidence>
<dbReference type="SUPFAM" id="SSF52200">
    <property type="entry name" value="Toll/Interleukin receptor TIR domain"/>
    <property type="match status" value="1"/>
</dbReference>
<dbReference type="SMART" id="SM00369">
    <property type="entry name" value="LRR_TYP"/>
    <property type="match status" value="4"/>
</dbReference>
<dbReference type="InterPro" id="IPR032675">
    <property type="entry name" value="LRR_dom_sf"/>
</dbReference>
<dbReference type="SUPFAM" id="SSF52058">
    <property type="entry name" value="L domain-like"/>
    <property type="match status" value="2"/>
</dbReference>
<dbReference type="InterPro" id="IPR027417">
    <property type="entry name" value="P-loop_NTPase"/>
</dbReference>
<keyword evidence="7" id="KW-1185">Reference proteome</keyword>
<dbReference type="InterPro" id="IPR002182">
    <property type="entry name" value="NB-ARC"/>
</dbReference>
<dbReference type="GO" id="GO:0006952">
    <property type="term" value="P:defense response"/>
    <property type="evidence" value="ECO:0007669"/>
    <property type="project" value="UniProtKB-KW"/>
</dbReference>